<protein>
    <recommendedName>
        <fullName evidence="3">MIP18 family-like domain-containing protein</fullName>
    </recommendedName>
</protein>
<dbReference type="Proteomes" id="UP001221411">
    <property type="component" value="Unassembled WGS sequence"/>
</dbReference>
<name>A0ABT5EXM5_9BACT</name>
<comment type="caution">
    <text evidence="1">The sequence shown here is derived from an EMBL/GenBank/DDBJ whole genome shotgun (WGS) entry which is preliminary data.</text>
</comment>
<gene>
    <name evidence="1" type="ORF">POL67_34795</name>
</gene>
<organism evidence="1 2">
    <name type="scientific">Polyangium mundeleinium</name>
    <dbReference type="NCBI Taxonomy" id="2995306"/>
    <lineage>
        <taxon>Bacteria</taxon>
        <taxon>Pseudomonadati</taxon>
        <taxon>Myxococcota</taxon>
        <taxon>Polyangia</taxon>
        <taxon>Polyangiales</taxon>
        <taxon>Polyangiaceae</taxon>
        <taxon>Polyangium</taxon>
    </lineage>
</organism>
<dbReference type="EMBL" id="JAQNDO010000001">
    <property type="protein sequence ID" value="MDC0746548.1"/>
    <property type="molecule type" value="Genomic_DNA"/>
</dbReference>
<proteinExistence type="predicted"/>
<accession>A0ABT5EXM5</accession>
<evidence type="ECO:0008006" key="3">
    <source>
        <dbReference type="Google" id="ProtNLM"/>
    </source>
</evidence>
<sequence length="73" mass="7722">MISLEQAAKAKAALRAQLGRPEWLRGVGIGVQGDDHCLRVNVAALTEEVSTALPGEVEGVPVHIEVVGEILPR</sequence>
<evidence type="ECO:0000313" key="2">
    <source>
        <dbReference type="Proteomes" id="UP001221411"/>
    </source>
</evidence>
<evidence type="ECO:0000313" key="1">
    <source>
        <dbReference type="EMBL" id="MDC0746548.1"/>
    </source>
</evidence>
<keyword evidence="2" id="KW-1185">Reference proteome</keyword>
<reference evidence="1 2" key="1">
    <citation type="submission" date="2022-11" db="EMBL/GenBank/DDBJ databases">
        <title>Minimal conservation of predation-associated metabolite biosynthetic gene clusters underscores biosynthetic potential of Myxococcota including descriptions for ten novel species: Archangium lansinium sp. nov., Myxococcus landrumus sp. nov., Nannocystis bai.</title>
        <authorList>
            <person name="Ahearne A."/>
            <person name="Stevens C."/>
            <person name="Dowd S."/>
        </authorList>
    </citation>
    <scope>NUCLEOTIDE SEQUENCE [LARGE SCALE GENOMIC DNA]</scope>
    <source>
        <strain evidence="1 2">RJM3</strain>
    </source>
</reference>
<dbReference type="RefSeq" id="WP_271924926.1">
    <property type="nucleotide sequence ID" value="NZ_JAQNDO010000001.1"/>
</dbReference>